<sequence length="145" mass="16453">MYFDDLPVGFTHETGSQSLSEEEIIAFARQYDPQPFHIDREAAAESIYGGIIASGFQTLIVAFDLVLNSGVWRDASMGSSGLDELRWHLPVRPGDRLRVKMTVMKSEASKSRPDRGRTTFFYEILNQKDEVVSSYYAVQLLKRKV</sequence>
<gene>
    <name evidence="2" type="ORF">FLO80_11165</name>
</gene>
<dbReference type="InterPro" id="IPR002539">
    <property type="entry name" value="MaoC-like_dom"/>
</dbReference>
<feature type="domain" description="MaoC-like" evidence="1">
    <location>
        <begin position="16"/>
        <end position="110"/>
    </location>
</feature>
<accession>A0A5A9ZCH3</accession>
<keyword evidence="3" id="KW-1185">Reference proteome</keyword>
<organism evidence="2 3">
    <name type="scientific">Aquicoccus porphyridii</name>
    <dbReference type="NCBI Taxonomy" id="1852029"/>
    <lineage>
        <taxon>Bacteria</taxon>
        <taxon>Pseudomonadati</taxon>
        <taxon>Pseudomonadota</taxon>
        <taxon>Alphaproteobacteria</taxon>
        <taxon>Rhodobacterales</taxon>
        <taxon>Paracoccaceae</taxon>
        <taxon>Aquicoccus</taxon>
    </lineage>
</organism>
<evidence type="ECO:0000313" key="2">
    <source>
        <dbReference type="EMBL" id="KAA0914923.1"/>
    </source>
</evidence>
<dbReference type="AlphaFoldDB" id="A0A5A9ZCH3"/>
<dbReference type="SUPFAM" id="SSF54637">
    <property type="entry name" value="Thioesterase/thiol ester dehydrase-isomerase"/>
    <property type="match status" value="1"/>
</dbReference>
<comment type="caution">
    <text evidence="2">The sequence shown here is derived from an EMBL/GenBank/DDBJ whole genome shotgun (WGS) entry which is preliminary data.</text>
</comment>
<dbReference type="Proteomes" id="UP000325291">
    <property type="component" value="Unassembled WGS sequence"/>
</dbReference>
<evidence type="ECO:0000259" key="1">
    <source>
        <dbReference type="Pfam" id="PF01575"/>
    </source>
</evidence>
<protein>
    <submittedName>
        <fullName evidence="2">MaoC family dehydratase</fullName>
    </submittedName>
</protein>
<dbReference type="PANTHER" id="PTHR43664">
    <property type="entry name" value="MONOAMINE OXIDASE-RELATED"/>
    <property type="match status" value="1"/>
</dbReference>
<dbReference type="PANTHER" id="PTHR43664:SF1">
    <property type="entry name" value="BETA-METHYLMALYL-COA DEHYDRATASE"/>
    <property type="match status" value="1"/>
</dbReference>
<proteinExistence type="predicted"/>
<evidence type="ECO:0000313" key="3">
    <source>
        <dbReference type="Proteomes" id="UP000325291"/>
    </source>
</evidence>
<dbReference type="EMBL" id="VINQ01000007">
    <property type="protein sequence ID" value="KAA0914923.1"/>
    <property type="molecule type" value="Genomic_DNA"/>
</dbReference>
<dbReference type="Gene3D" id="3.10.129.10">
    <property type="entry name" value="Hotdog Thioesterase"/>
    <property type="match status" value="1"/>
</dbReference>
<dbReference type="Pfam" id="PF01575">
    <property type="entry name" value="MaoC_dehydratas"/>
    <property type="match status" value="1"/>
</dbReference>
<dbReference type="InterPro" id="IPR052342">
    <property type="entry name" value="MCH/BMMD"/>
</dbReference>
<reference evidence="2 3" key="1">
    <citation type="submission" date="2019-07" db="EMBL/GenBank/DDBJ databases">
        <title>Aquicoccus porphyridii gen. nov., sp. nov., isolated from a small marine red alga, Porphyridium marinum.</title>
        <authorList>
            <person name="Liu L."/>
        </authorList>
    </citation>
    <scope>NUCLEOTIDE SEQUENCE [LARGE SCALE GENOMIC DNA]</scope>
    <source>
        <strain evidence="2 3">L1 8-17</strain>
    </source>
</reference>
<dbReference type="RefSeq" id="WP_111368337.1">
    <property type="nucleotide sequence ID" value="NZ_JASHJG010000006.1"/>
</dbReference>
<name>A0A5A9ZCH3_9RHOB</name>
<dbReference type="CDD" id="cd03454">
    <property type="entry name" value="YdeM"/>
    <property type="match status" value="1"/>
</dbReference>
<dbReference type="InterPro" id="IPR029069">
    <property type="entry name" value="HotDog_dom_sf"/>
</dbReference>